<evidence type="ECO:0000313" key="5">
    <source>
        <dbReference type="EMBL" id="ABM57763.1"/>
    </source>
</evidence>
<evidence type="ECO:0000313" key="6">
    <source>
        <dbReference type="Proteomes" id="UP000000374"/>
    </source>
</evidence>
<dbReference type="Gene3D" id="3.40.190.10">
    <property type="entry name" value="Periplasmic binding protein-like II"/>
    <property type="match status" value="2"/>
</dbReference>
<reference evidence="6" key="1">
    <citation type="submission" date="2006-12" db="EMBL/GenBank/DDBJ databases">
        <title>Complete sequence of chromosome 1 of Verminephrobacter eiseniae EF01-2.</title>
        <authorList>
            <person name="Copeland A."/>
            <person name="Lucas S."/>
            <person name="Lapidus A."/>
            <person name="Barry K."/>
            <person name="Detter J.C."/>
            <person name="Glavina del Rio T."/>
            <person name="Dalin E."/>
            <person name="Tice H."/>
            <person name="Pitluck S."/>
            <person name="Chertkov O."/>
            <person name="Brettin T."/>
            <person name="Bruce D."/>
            <person name="Han C."/>
            <person name="Tapia R."/>
            <person name="Gilna P."/>
            <person name="Schmutz J."/>
            <person name="Larimer F."/>
            <person name="Land M."/>
            <person name="Hauser L."/>
            <person name="Kyrpides N."/>
            <person name="Kim E."/>
            <person name="Stahl D."/>
            <person name="Richardson P."/>
        </authorList>
    </citation>
    <scope>NUCLEOTIDE SEQUENCE [LARGE SCALE GENOMIC DNA]</scope>
    <source>
        <strain evidence="6">EF01-2</strain>
    </source>
</reference>
<name>A1WJF6_VEREI</name>
<proteinExistence type="inferred from homology"/>
<dbReference type="InterPro" id="IPR006059">
    <property type="entry name" value="SBP"/>
</dbReference>
<dbReference type="PROSITE" id="PS51318">
    <property type="entry name" value="TAT"/>
    <property type="match status" value="1"/>
</dbReference>
<protein>
    <submittedName>
        <fullName evidence="5">Extracellular solute-binding protein, family 1</fullName>
    </submittedName>
</protein>
<evidence type="ECO:0000256" key="3">
    <source>
        <dbReference type="ARBA" id="ARBA00022448"/>
    </source>
</evidence>
<dbReference type="PANTHER" id="PTHR43649:SF34">
    <property type="entry name" value="ABC TRANSPORTER PERIPLASMIC-BINDING PROTEIN YCJN-RELATED"/>
    <property type="match status" value="1"/>
</dbReference>
<dbReference type="STRING" id="391735.Veis_2011"/>
<comment type="subcellular location">
    <subcellularLocation>
        <location evidence="1">Periplasm</location>
    </subcellularLocation>
</comment>
<dbReference type="Proteomes" id="UP000000374">
    <property type="component" value="Chromosome"/>
</dbReference>
<dbReference type="HOGENOM" id="CLU_031285_9_2_4"/>
<dbReference type="RefSeq" id="WP_011809769.1">
    <property type="nucleotide sequence ID" value="NC_008786.1"/>
</dbReference>
<keyword evidence="4" id="KW-0732">Signal</keyword>
<dbReference type="AlphaFoldDB" id="A1WJF6"/>
<dbReference type="Pfam" id="PF01547">
    <property type="entry name" value="SBP_bac_1"/>
    <property type="match status" value="1"/>
</dbReference>
<dbReference type="EMBL" id="CP000542">
    <property type="protein sequence ID" value="ABM57763.1"/>
    <property type="molecule type" value="Genomic_DNA"/>
</dbReference>
<dbReference type="SUPFAM" id="SSF53850">
    <property type="entry name" value="Periplasmic binding protein-like II"/>
    <property type="match status" value="1"/>
</dbReference>
<comment type="similarity">
    <text evidence="2">Belongs to the bacterial solute-binding protein 1 family.</text>
</comment>
<sequence length="480" mass="52891">MSEALKALARACHDRRLERREFLARASALGFGSSAAGLMLNAVSTRALAQDGGVDFMKHKGKTVKLLLNKHPYVDAMVKNIENFKALTGLNVSYDIFPEDVYFDKVTAALASKSSQYDAFMTGAYQTWKYGPARQIVDLNQYLQDPKLTSANYAWEDIYQNLRAATSWDGKAGSALGGPGAKQWALPWGFELNSLAYNKRLFDALKLGVPTHLADLADKAASISKSGKGYGIGVRGSRSWATIHAGFLSAYTNFGNKDFHSAGGKLTPAMNTPQSKQFHQQWIDMIKNGGPKNWTNYTWYEVGNDLGAGNSAMIYDADIMGYFFNSGSNKEAGNLAYAAFTPNPAAKAPTPNIWIWSLAMSEFSKQKEAAWFLLQWATGTQNTTFGATQGDLVNPVRKSVWENAQFKERLDKSYPGYLRQYQASVEGAKIYFTPQQLFPEFTTEWASMLQQMYGGTVPVGEGLDKLAETLTRKLKGVGLA</sequence>
<accession>A1WJF6</accession>
<dbReference type="InterPro" id="IPR050490">
    <property type="entry name" value="Bact_solute-bd_prot1"/>
</dbReference>
<dbReference type="InterPro" id="IPR006311">
    <property type="entry name" value="TAT_signal"/>
</dbReference>
<dbReference type="OrthoDB" id="5890863at2"/>
<gene>
    <name evidence="5" type="ordered locus">Veis_2011</name>
</gene>
<dbReference type="eggNOG" id="COG1653">
    <property type="taxonomic scope" value="Bacteria"/>
</dbReference>
<dbReference type="GO" id="GO:0042597">
    <property type="term" value="C:periplasmic space"/>
    <property type="evidence" value="ECO:0007669"/>
    <property type="project" value="UniProtKB-SubCell"/>
</dbReference>
<evidence type="ECO:0000256" key="2">
    <source>
        <dbReference type="ARBA" id="ARBA00008520"/>
    </source>
</evidence>
<evidence type="ECO:0000256" key="4">
    <source>
        <dbReference type="ARBA" id="ARBA00022729"/>
    </source>
</evidence>
<dbReference type="GeneID" id="76460596"/>
<dbReference type="KEGG" id="vei:Veis_2011"/>
<keyword evidence="6" id="KW-1185">Reference proteome</keyword>
<keyword evidence="3" id="KW-0813">Transport</keyword>
<evidence type="ECO:0000256" key="1">
    <source>
        <dbReference type="ARBA" id="ARBA00004418"/>
    </source>
</evidence>
<organism evidence="5 6">
    <name type="scientific">Verminephrobacter eiseniae (strain EF01-2)</name>
    <dbReference type="NCBI Taxonomy" id="391735"/>
    <lineage>
        <taxon>Bacteria</taxon>
        <taxon>Pseudomonadati</taxon>
        <taxon>Pseudomonadota</taxon>
        <taxon>Betaproteobacteria</taxon>
        <taxon>Burkholderiales</taxon>
        <taxon>Comamonadaceae</taxon>
        <taxon>Verminephrobacter</taxon>
    </lineage>
</organism>
<dbReference type="PANTHER" id="PTHR43649">
    <property type="entry name" value="ARABINOSE-BINDING PROTEIN-RELATED"/>
    <property type="match status" value="1"/>
</dbReference>